<dbReference type="InParanoid" id="B7PD24"/>
<dbReference type="AlphaFoldDB" id="B7PD24"/>
<dbReference type="VEuPathDB" id="VectorBase:ISCW002797"/>
<dbReference type="HOGENOM" id="CLU_1929869_0_0_1"/>
<keyword evidence="3" id="KW-1185">Reference proteome</keyword>
<proteinExistence type="predicted"/>
<accession>B7PD24</accession>
<dbReference type="EnsemblMetazoa" id="ISCW002797-RA">
    <property type="protein sequence ID" value="ISCW002797-PA"/>
    <property type="gene ID" value="ISCW002797"/>
</dbReference>
<dbReference type="VEuPathDB" id="VectorBase:ISCP_030482"/>
<protein>
    <submittedName>
        <fullName evidence="1 2">Uncharacterized protein</fullName>
    </submittedName>
</protein>
<organism>
    <name type="scientific">Ixodes scapularis</name>
    <name type="common">Black-legged tick</name>
    <name type="synonym">Deer tick</name>
    <dbReference type="NCBI Taxonomy" id="6945"/>
    <lineage>
        <taxon>Eukaryota</taxon>
        <taxon>Metazoa</taxon>
        <taxon>Ecdysozoa</taxon>
        <taxon>Arthropoda</taxon>
        <taxon>Chelicerata</taxon>
        <taxon>Arachnida</taxon>
        <taxon>Acari</taxon>
        <taxon>Parasitiformes</taxon>
        <taxon>Ixodida</taxon>
        <taxon>Ixodoidea</taxon>
        <taxon>Ixodidae</taxon>
        <taxon>Ixodinae</taxon>
        <taxon>Ixodes</taxon>
    </lineage>
</organism>
<evidence type="ECO:0000313" key="3">
    <source>
        <dbReference type="Proteomes" id="UP000001555"/>
    </source>
</evidence>
<sequence>MVDIVDILGKFGTYHALTVFLVVLRAFPTAWTNMLTPMIAPDMGHWCARPPDAAWANLSADEWKSLAIPVAEDGSFAKCEMFLVSVDNGTLTVDRNVTTECTGWEYDTSVYESTIVNAVRNASLELKFVLK</sequence>
<name>B7PD24_IXOSC</name>
<gene>
    <name evidence="1" type="ORF">IscW_ISCW002797</name>
</gene>
<dbReference type="Proteomes" id="UP000001555">
    <property type="component" value="Unassembled WGS sequence"/>
</dbReference>
<evidence type="ECO:0000313" key="2">
    <source>
        <dbReference type="EnsemblMetazoa" id="ISCW002797-PA"/>
    </source>
</evidence>
<dbReference type="EMBL" id="ABJB011095296">
    <property type="status" value="NOT_ANNOTATED_CDS"/>
    <property type="molecule type" value="Genomic_DNA"/>
</dbReference>
<reference evidence="1 3" key="1">
    <citation type="submission" date="2008-03" db="EMBL/GenBank/DDBJ databases">
        <title>Annotation of Ixodes scapularis.</title>
        <authorList>
            <consortium name="Ixodes scapularis Genome Project Consortium"/>
            <person name="Caler E."/>
            <person name="Hannick L.I."/>
            <person name="Bidwell S."/>
            <person name="Joardar V."/>
            <person name="Thiagarajan M."/>
            <person name="Amedeo P."/>
            <person name="Galinsky K.J."/>
            <person name="Schobel S."/>
            <person name="Inman J."/>
            <person name="Hostetler J."/>
            <person name="Miller J."/>
            <person name="Hammond M."/>
            <person name="Megy K."/>
            <person name="Lawson D."/>
            <person name="Kodira C."/>
            <person name="Sutton G."/>
            <person name="Meyer J."/>
            <person name="Hill C.A."/>
            <person name="Birren B."/>
            <person name="Nene V."/>
            <person name="Collins F."/>
            <person name="Alarcon-Chaidez F."/>
            <person name="Wikel S."/>
            <person name="Strausberg R."/>
        </authorList>
    </citation>
    <scope>NUCLEOTIDE SEQUENCE [LARGE SCALE GENOMIC DNA]</scope>
    <source>
        <strain evidence="3">Wikel</strain>
        <strain evidence="1">Wikel colony</strain>
    </source>
</reference>
<dbReference type="EMBL" id="DS688218">
    <property type="protein sequence ID" value="EEC04496.1"/>
    <property type="molecule type" value="Genomic_DNA"/>
</dbReference>
<dbReference type="OrthoDB" id="6512568at2759"/>
<dbReference type="VEuPathDB" id="VectorBase:ISCI002797"/>
<dbReference type="PaxDb" id="6945-B7PD24"/>
<evidence type="ECO:0000313" key="1">
    <source>
        <dbReference type="EMBL" id="EEC04496.1"/>
    </source>
</evidence>
<reference evidence="2" key="2">
    <citation type="submission" date="2020-05" db="UniProtKB">
        <authorList>
            <consortium name="EnsemblMetazoa"/>
        </authorList>
    </citation>
    <scope>IDENTIFICATION</scope>
    <source>
        <strain evidence="2">wikel</strain>
    </source>
</reference>